<accession>A0A0A0B990</accession>
<organism evidence="2 3">
    <name type="scientific">Cellulomonas cellasea DSM 20118</name>
    <dbReference type="NCBI Taxonomy" id="1408250"/>
    <lineage>
        <taxon>Bacteria</taxon>
        <taxon>Bacillati</taxon>
        <taxon>Actinomycetota</taxon>
        <taxon>Actinomycetes</taxon>
        <taxon>Micrococcales</taxon>
        <taxon>Cellulomonadaceae</taxon>
        <taxon>Cellulomonas</taxon>
    </lineage>
</organism>
<proteinExistence type="predicted"/>
<dbReference type="RefSeq" id="WP_034627779.1">
    <property type="nucleotide sequence ID" value="NZ_AXNT01000036.1"/>
</dbReference>
<gene>
    <name evidence="2" type="ORF">Q760_11465</name>
</gene>
<dbReference type="OrthoDB" id="9974360at2"/>
<dbReference type="Proteomes" id="UP000029833">
    <property type="component" value="Unassembled WGS sequence"/>
</dbReference>
<protein>
    <submittedName>
        <fullName evidence="2">Uncharacterized protein</fullName>
    </submittedName>
</protein>
<name>A0A0A0B990_9CELL</name>
<feature type="region of interest" description="Disordered" evidence="1">
    <location>
        <begin position="177"/>
        <end position="196"/>
    </location>
</feature>
<keyword evidence="3" id="KW-1185">Reference proteome</keyword>
<dbReference type="EMBL" id="AXNT01000036">
    <property type="protein sequence ID" value="KGM02768.1"/>
    <property type="molecule type" value="Genomic_DNA"/>
</dbReference>
<evidence type="ECO:0000313" key="3">
    <source>
        <dbReference type="Proteomes" id="UP000029833"/>
    </source>
</evidence>
<reference evidence="2 3" key="1">
    <citation type="submission" date="2013-10" db="EMBL/GenBank/DDBJ databases">
        <authorList>
            <person name="Wang G."/>
            <person name="Zhuang W."/>
        </authorList>
    </citation>
    <scope>NUCLEOTIDE SEQUENCE [LARGE SCALE GENOMIC DNA]</scope>
    <source>
        <strain evidence="2 3">DSM 20118</strain>
    </source>
</reference>
<evidence type="ECO:0000313" key="2">
    <source>
        <dbReference type="EMBL" id="KGM02768.1"/>
    </source>
</evidence>
<dbReference type="SUPFAM" id="SSF52058">
    <property type="entry name" value="L domain-like"/>
    <property type="match status" value="1"/>
</dbReference>
<dbReference type="STRING" id="1408250.Q760_11465"/>
<dbReference type="AlphaFoldDB" id="A0A0A0B990"/>
<sequence length="196" mass="20848">MLGNLAAPIPASALPRVEGASIDEGHVAGPLSELRELRSLVLGKMTVPSLAPLSGCARLTHVRLEMARGLRVTDFDLRTDEPPSALVELEVDGAGVASLEGLEEMAHLEYLIINNPRGNQILDNVVDLRPLAGCRRLRRVALYMNGDLVHADVLTGLPALEGVNLLRGRFSPDLPPAPWLDVSGRSPGPASRPAPA</sequence>
<evidence type="ECO:0000256" key="1">
    <source>
        <dbReference type="SAM" id="MobiDB-lite"/>
    </source>
</evidence>
<comment type="caution">
    <text evidence="2">The sequence shown here is derived from an EMBL/GenBank/DDBJ whole genome shotgun (WGS) entry which is preliminary data.</text>
</comment>
<dbReference type="Gene3D" id="3.80.10.10">
    <property type="entry name" value="Ribonuclease Inhibitor"/>
    <property type="match status" value="1"/>
</dbReference>
<dbReference type="InterPro" id="IPR032675">
    <property type="entry name" value="LRR_dom_sf"/>
</dbReference>